<dbReference type="Pfam" id="PF04811">
    <property type="entry name" value="Sec23_trunk"/>
    <property type="match status" value="1"/>
</dbReference>
<accession>A0AAW0F2F1</accession>
<dbReference type="GO" id="GO:0070971">
    <property type="term" value="C:endoplasmic reticulum exit site"/>
    <property type="evidence" value="ECO:0007669"/>
    <property type="project" value="TreeGrafter"/>
</dbReference>
<feature type="compositionally biased region" description="Low complexity" evidence="4">
    <location>
        <begin position="107"/>
        <end position="122"/>
    </location>
</feature>
<dbReference type="SUPFAM" id="SSF81811">
    <property type="entry name" value="Helical domain of Sec23/24"/>
    <property type="match status" value="1"/>
</dbReference>
<dbReference type="InterPro" id="IPR050550">
    <property type="entry name" value="SEC23_SEC24_subfamily"/>
</dbReference>
<dbReference type="Gene3D" id="1.20.120.730">
    <property type="entry name" value="Sec23/Sec24 helical domain"/>
    <property type="match status" value="1"/>
</dbReference>
<proteinExistence type="inferred from homology"/>
<evidence type="ECO:0000259" key="7">
    <source>
        <dbReference type="Pfam" id="PF04815"/>
    </source>
</evidence>
<keyword evidence="10" id="KW-1185">Reference proteome</keyword>
<dbReference type="Proteomes" id="UP001430356">
    <property type="component" value="Unassembled WGS sequence"/>
</dbReference>
<comment type="similarity">
    <text evidence="1">Belongs to the SEC23/SEC24 family. SEC24 subfamily.</text>
</comment>
<dbReference type="GO" id="GO:0008270">
    <property type="term" value="F:zinc ion binding"/>
    <property type="evidence" value="ECO:0007669"/>
    <property type="project" value="InterPro"/>
</dbReference>
<evidence type="ECO:0000259" key="5">
    <source>
        <dbReference type="Pfam" id="PF04810"/>
    </source>
</evidence>
<dbReference type="EMBL" id="JAECZO010000005">
    <property type="protein sequence ID" value="KAK7200319.1"/>
    <property type="molecule type" value="Genomic_DNA"/>
</dbReference>
<organism evidence="9 10">
    <name type="scientific">Novymonas esmeraldas</name>
    <dbReference type="NCBI Taxonomy" id="1808958"/>
    <lineage>
        <taxon>Eukaryota</taxon>
        <taxon>Discoba</taxon>
        <taxon>Euglenozoa</taxon>
        <taxon>Kinetoplastea</taxon>
        <taxon>Metakinetoplastina</taxon>
        <taxon>Trypanosomatida</taxon>
        <taxon>Trypanosomatidae</taxon>
        <taxon>Novymonas</taxon>
    </lineage>
</organism>
<dbReference type="GO" id="GO:0090110">
    <property type="term" value="P:COPII-coated vesicle cargo loading"/>
    <property type="evidence" value="ECO:0007669"/>
    <property type="project" value="TreeGrafter"/>
</dbReference>
<dbReference type="FunFam" id="3.40.50.410:FF:000133">
    <property type="entry name" value="Protein transport protein Sec24C, putative"/>
    <property type="match status" value="1"/>
</dbReference>
<dbReference type="FunFam" id="2.30.30.380:FF:000037">
    <property type="entry name" value="Protein transport protein Sec24C, putative"/>
    <property type="match status" value="1"/>
</dbReference>
<dbReference type="InterPro" id="IPR012990">
    <property type="entry name" value="Beta-sandwich_Sec23_24"/>
</dbReference>
<dbReference type="InterPro" id="IPR006900">
    <property type="entry name" value="Sec23/24_helical_dom"/>
</dbReference>
<dbReference type="GO" id="GO:0030127">
    <property type="term" value="C:COPII vesicle coat"/>
    <property type="evidence" value="ECO:0007669"/>
    <property type="project" value="InterPro"/>
</dbReference>
<dbReference type="Pfam" id="PF08033">
    <property type="entry name" value="Sec23_BS"/>
    <property type="match status" value="1"/>
</dbReference>
<evidence type="ECO:0000259" key="8">
    <source>
        <dbReference type="Pfam" id="PF08033"/>
    </source>
</evidence>
<dbReference type="InterPro" id="IPR029006">
    <property type="entry name" value="ADF-H/Gelsolin-like_dom_sf"/>
</dbReference>
<dbReference type="InterPro" id="IPR036465">
    <property type="entry name" value="vWFA_dom_sf"/>
</dbReference>
<evidence type="ECO:0000256" key="2">
    <source>
        <dbReference type="ARBA" id="ARBA00022448"/>
    </source>
</evidence>
<dbReference type="Pfam" id="PF04815">
    <property type="entry name" value="Sec23_helical"/>
    <property type="match status" value="1"/>
</dbReference>
<dbReference type="InterPro" id="IPR006896">
    <property type="entry name" value="Sec23/24_trunk_dom"/>
</dbReference>
<dbReference type="Gene3D" id="3.40.50.410">
    <property type="entry name" value="von Willebrand factor, type A domain"/>
    <property type="match status" value="1"/>
</dbReference>
<keyword evidence="3" id="KW-0653">Protein transport</keyword>
<feature type="domain" description="Zinc finger Sec23/Sec24-type" evidence="5">
    <location>
        <begin position="354"/>
        <end position="388"/>
    </location>
</feature>
<evidence type="ECO:0000313" key="9">
    <source>
        <dbReference type="EMBL" id="KAK7200319.1"/>
    </source>
</evidence>
<dbReference type="AlphaFoldDB" id="A0AAW0F2F1"/>
<feature type="compositionally biased region" description="Low complexity" evidence="4">
    <location>
        <begin position="147"/>
        <end position="159"/>
    </location>
</feature>
<feature type="compositionally biased region" description="Low complexity" evidence="4">
    <location>
        <begin position="206"/>
        <end position="230"/>
    </location>
</feature>
<feature type="compositionally biased region" description="Low complexity" evidence="4">
    <location>
        <begin position="181"/>
        <end position="196"/>
    </location>
</feature>
<dbReference type="SUPFAM" id="SSF82754">
    <property type="entry name" value="C-terminal, gelsolin-like domain of Sec23/24"/>
    <property type="match status" value="1"/>
</dbReference>
<dbReference type="SUPFAM" id="SSF53300">
    <property type="entry name" value="vWA-like"/>
    <property type="match status" value="1"/>
</dbReference>
<dbReference type="Pfam" id="PF04810">
    <property type="entry name" value="zf-Sec23_Sec24"/>
    <property type="match status" value="1"/>
</dbReference>
<reference evidence="9 10" key="1">
    <citation type="journal article" date="2021" name="MBio">
        <title>A New Model Trypanosomatid, Novymonas esmeraldas: Genomic Perception of Its 'Candidatus Pandoraea novymonadis' Endosymbiont.</title>
        <authorList>
            <person name="Zakharova A."/>
            <person name="Saura A."/>
            <person name="Butenko A."/>
            <person name="Podesvova L."/>
            <person name="Warmusova S."/>
            <person name="Kostygov A.Y."/>
            <person name="Nenarokova A."/>
            <person name="Lukes J."/>
            <person name="Opperdoes F.R."/>
            <person name="Yurchenko V."/>
        </authorList>
    </citation>
    <scope>NUCLEOTIDE SEQUENCE [LARGE SCALE GENOMIC DNA]</scope>
    <source>
        <strain evidence="9 10">E262AT.01</strain>
    </source>
</reference>
<evidence type="ECO:0000259" key="6">
    <source>
        <dbReference type="Pfam" id="PF04811"/>
    </source>
</evidence>
<comment type="caution">
    <text evidence="9">The sequence shown here is derived from an EMBL/GenBank/DDBJ whole genome shotgun (WGS) entry which is preliminary data.</text>
</comment>
<sequence length="1052" mass="113401">MYNSQDLPATPYGGGYGAYGGYGATGAGAGAPAGAAAPTGSYYNPNSQGYGAQASYYGGAAPPAAAQQPPTAPSSYAYGGYAYAGSPAPGATAAPASAYPYGGAAPGTPATPARPPSHSASAAPPPSTPSSAPAAGYSPYGYHAAAAAPTTASPMRPSAPSAPPPASAAAAAAAPVYPPVGSAAPPSAAAPFRDPYAAPPPPPPSSSSSAARPAAPAQPQQAPPLSEAPAYNSAGQAGGSRSGGVQRVLARPPPARIVNVRAVPNPERSIQRSSGAPVEYLTCTNEPPFATVDFLGLDNGNANPKFFRASTLCAPAEERLVKDSHIPFCAILAPLSQPLHNKEMVPLVRQSQPPARCHRCRGYMSCHARLLEMGRKWECPLCEVTNDVVGDDFNAVDGMGRRVNVPDHPEMGFGSVEFDVDDFPEYALRTENNVVLPTRPLHHLFLIDVSRDAGQRFLADYVEAIRAALQRMAELTPECKVSFITFASQLHFYDFRHPDMPQLCVPDVENPFVPLPFTSLCWMEVGAELERLESFLNRLPSVAVDADESDCVVGAAVKAATLVLAGQHGGRVVVCAGRHPQRGMGTVVLREQHKLYGTDREKELLRPIEGFWTTTAAAAATQQISFDLFMFATGYCELVTLSNLCHVTNGRVFLFNNYDTLVDNTKVNASMQQLLTEEAGYAGILRVRCSTGLRVQRYRGHYLSQNVQDMDLASVTGSSTFIAEFTHEGKLQKDNYAHFQTALLYTTRSGHRRIRVQSCRLRVASSLTVLFRNMDLEAVLFGFIQDTLAEAVNKGPRQARQGMTERLIKSFSCYRQYCASEKSNGEYEDVKSTVRDKKNTLLMPPRLKLLPVYLLCLMKSDALTEGTVVHIDSRVASIYDLVAMPTFKLLSYLYPSLFCLDDLENDPVIGTLDVETGNCVLPHHRQLLYDSVARDGTYVLCDEQARLVYMWIGAGVPPKVSMALFGQPDAASVCIAGGPGEECFSERLRNVLYALMLREDGMRRLIVVHHGERAEDAFFKELKEEMGTSTMGYDEYLTHLHRTIQTQVSSGW</sequence>
<evidence type="ECO:0000256" key="3">
    <source>
        <dbReference type="ARBA" id="ARBA00022927"/>
    </source>
</evidence>
<dbReference type="Gene3D" id="2.30.30.380">
    <property type="entry name" value="Zn-finger domain of Sec23/24"/>
    <property type="match status" value="1"/>
</dbReference>
<dbReference type="InterPro" id="IPR036175">
    <property type="entry name" value="Sec23/24_helical_dom_sf"/>
</dbReference>
<dbReference type="Gene3D" id="3.40.20.10">
    <property type="entry name" value="Severin"/>
    <property type="match status" value="1"/>
</dbReference>
<dbReference type="FunFam" id="3.40.20.10:FF:000073">
    <property type="entry name" value="Protein transport protein Sec24C, putative"/>
    <property type="match status" value="1"/>
</dbReference>
<feature type="domain" description="Sec23/Sec24 helical" evidence="7">
    <location>
        <begin position="775"/>
        <end position="890"/>
    </location>
</feature>
<feature type="domain" description="Sec23/Sec24 trunk" evidence="6">
    <location>
        <begin position="439"/>
        <end position="673"/>
    </location>
</feature>
<dbReference type="InterPro" id="IPR036174">
    <property type="entry name" value="Znf_Sec23_Sec24_sf"/>
</dbReference>
<dbReference type="InterPro" id="IPR036180">
    <property type="entry name" value="Gelsolin-like_dom_sf"/>
</dbReference>
<evidence type="ECO:0000313" key="10">
    <source>
        <dbReference type="Proteomes" id="UP001430356"/>
    </source>
</evidence>
<dbReference type="PANTHER" id="PTHR13803">
    <property type="entry name" value="SEC24-RELATED PROTEIN"/>
    <property type="match status" value="1"/>
</dbReference>
<dbReference type="PANTHER" id="PTHR13803:SF4">
    <property type="entry name" value="SECRETORY 24CD, ISOFORM C"/>
    <property type="match status" value="1"/>
</dbReference>
<evidence type="ECO:0000256" key="1">
    <source>
        <dbReference type="ARBA" id="ARBA00008334"/>
    </source>
</evidence>
<protein>
    <submittedName>
        <fullName evidence="9">Protein transport protein Sec24C</fullName>
    </submittedName>
</protein>
<dbReference type="SUPFAM" id="SSF82919">
    <property type="entry name" value="Zn-finger domain of Sec23/24"/>
    <property type="match status" value="1"/>
</dbReference>
<keyword evidence="2" id="KW-0813">Transport</keyword>
<dbReference type="GO" id="GO:0000149">
    <property type="term" value="F:SNARE binding"/>
    <property type="evidence" value="ECO:0007669"/>
    <property type="project" value="TreeGrafter"/>
</dbReference>
<name>A0AAW0F2F1_9TRYP</name>
<dbReference type="GO" id="GO:0006886">
    <property type="term" value="P:intracellular protein transport"/>
    <property type="evidence" value="ECO:0007669"/>
    <property type="project" value="InterPro"/>
</dbReference>
<feature type="region of interest" description="Disordered" evidence="4">
    <location>
        <begin position="181"/>
        <end position="251"/>
    </location>
</feature>
<evidence type="ECO:0000256" key="4">
    <source>
        <dbReference type="SAM" id="MobiDB-lite"/>
    </source>
</evidence>
<feature type="region of interest" description="Disordered" evidence="4">
    <location>
        <begin position="107"/>
        <end position="135"/>
    </location>
</feature>
<feature type="region of interest" description="Disordered" evidence="4">
    <location>
        <begin position="147"/>
        <end position="166"/>
    </location>
</feature>
<feature type="domain" description="Sec23/Sec24 beta-sandwich" evidence="8">
    <location>
        <begin position="680"/>
        <end position="763"/>
    </location>
</feature>
<dbReference type="Gene3D" id="2.60.40.1670">
    <property type="entry name" value="beta-sandwich domain of Sec23/24"/>
    <property type="match status" value="1"/>
</dbReference>
<gene>
    <name evidence="9" type="ORF">NESM_000085200</name>
</gene>
<dbReference type="SUPFAM" id="SSF81995">
    <property type="entry name" value="beta-sandwich domain of Sec23/24"/>
    <property type="match status" value="1"/>
</dbReference>
<dbReference type="InterPro" id="IPR006895">
    <property type="entry name" value="Znf_Sec23_Sec24"/>
</dbReference>